<evidence type="ECO:0000313" key="1">
    <source>
        <dbReference type="EMBL" id="CAN0466187.1"/>
    </source>
</evidence>
<gene>
    <name evidence="1" type="ORF">MRATA1EN22A_LOCUS20298</name>
</gene>
<proteinExistence type="predicted"/>
<protein>
    <submittedName>
        <fullName evidence="1">Uncharacterized protein</fullName>
    </submittedName>
</protein>
<organism evidence="1 2">
    <name type="scientific">Rangifer tarandus platyrhynchus</name>
    <name type="common">Svalbard reindeer</name>
    <dbReference type="NCBI Taxonomy" id="3082113"/>
    <lineage>
        <taxon>Eukaryota</taxon>
        <taxon>Metazoa</taxon>
        <taxon>Chordata</taxon>
        <taxon>Craniata</taxon>
        <taxon>Vertebrata</taxon>
        <taxon>Euteleostomi</taxon>
        <taxon>Mammalia</taxon>
        <taxon>Eutheria</taxon>
        <taxon>Laurasiatheria</taxon>
        <taxon>Artiodactyla</taxon>
        <taxon>Ruminantia</taxon>
        <taxon>Pecora</taxon>
        <taxon>Cervidae</taxon>
        <taxon>Odocoileinae</taxon>
        <taxon>Rangifer</taxon>
    </lineage>
</organism>
<reference evidence="1" key="1">
    <citation type="submission" date="2023-05" db="EMBL/GenBank/DDBJ databases">
        <authorList>
            <consortium name="ELIXIR-Norway"/>
        </authorList>
    </citation>
    <scope>NUCLEOTIDE SEQUENCE</scope>
</reference>
<dbReference type="EMBL" id="OX596114">
    <property type="protein sequence ID" value="CAN0466187.1"/>
    <property type="molecule type" value="Genomic_DNA"/>
</dbReference>
<reference evidence="1" key="2">
    <citation type="submission" date="2025-03" db="EMBL/GenBank/DDBJ databases">
        <authorList>
            <consortium name="ELIXIR-Norway"/>
            <consortium name="Elixir Norway"/>
        </authorList>
    </citation>
    <scope>NUCLEOTIDE SEQUENCE</scope>
</reference>
<dbReference type="Proteomes" id="UP001162501">
    <property type="component" value="Chromosome 30"/>
</dbReference>
<evidence type="ECO:0000313" key="2">
    <source>
        <dbReference type="Proteomes" id="UP001162501"/>
    </source>
</evidence>
<name>A0AC59ZPX7_RANTA</name>
<sequence length="178" mass="20165">MEQGGMDFIFPSVFPELGESSPIVPVFWEENGRVLHLRHAHQCPWLDAVQSQRGISGQEVRFPQGPASPLLRTPALTRKALHPDLTWAQEQFLEGRADPGVTQSPLFSQTTQGKLSRQSRNGRRESHSPRRQLVNKHTLIFECLSGDIQRFPLFSSLTSSIFKIKQTSMVFKDKKTNV</sequence>
<accession>A0AC59ZPX7</accession>